<dbReference type="PANTHER" id="PTHR37096:SF1">
    <property type="entry name" value="AAA+ ATPASE DOMAIN-CONTAINING PROTEIN"/>
    <property type="match status" value="1"/>
</dbReference>
<dbReference type="OrthoDB" id="511599at2759"/>
<protein>
    <recommendedName>
        <fullName evidence="4">ATPase domain-containing protein</fullName>
    </recommendedName>
</protein>
<evidence type="ECO:0000256" key="1">
    <source>
        <dbReference type="SAM" id="MobiDB-lite"/>
    </source>
</evidence>
<dbReference type="InterPro" id="IPR051667">
    <property type="entry name" value="Archaeal_ATPase_domain"/>
</dbReference>
<proteinExistence type="predicted"/>
<accession>A0A0D2GZ87</accession>
<dbReference type="Proteomes" id="UP000053617">
    <property type="component" value="Unassembled WGS sequence"/>
</dbReference>
<dbReference type="EMBL" id="KN847479">
    <property type="protein sequence ID" value="KIX03468.1"/>
    <property type="molecule type" value="Genomic_DNA"/>
</dbReference>
<dbReference type="RefSeq" id="XP_013270604.1">
    <property type="nucleotide sequence ID" value="XM_013415150.1"/>
</dbReference>
<feature type="region of interest" description="Disordered" evidence="1">
    <location>
        <begin position="28"/>
        <end position="72"/>
    </location>
</feature>
<evidence type="ECO:0000313" key="3">
    <source>
        <dbReference type="Proteomes" id="UP000053617"/>
    </source>
</evidence>
<dbReference type="AlphaFoldDB" id="A0A0D2GZ87"/>
<gene>
    <name evidence="2" type="ORF">Z518_07020</name>
</gene>
<organism evidence="2 3">
    <name type="scientific">Rhinocladiella mackenziei CBS 650.93</name>
    <dbReference type="NCBI Taxonomy" id="1442369"/>
    <lineage>
        <taxon>Eukaryota</taxon>
        <taxon>Fungi</taxon>
        <taxon>Dikarya</taxon>
        <taxon>Ascomycota</taxon>
        <taxon>Pezizomycotina</taxon>
        <taxon>Eurotiomycetes</taxon>
        <taxon>Chaetothyriomycetidae</taxon>
        <taxon>Chaetothyriales</taxon>
        <taxon>Herpotrichiellaceae</taxon>
        <taxon>Rhinocladiella</taxon>
    </lineage>
</organism>
<dbReference type="VEuPathDB" id="FungiDB:Z518_07020"/>
<keyword evidence="3" id="KW-1185">Reference proteome</keyword>
<dbReference type="HOGENOM" id="CLU_590713_0_0_1"/>
<evidence type="ECO:0000313" key="2">
    <source>
        <dbReference type="EMBL" id="KIX03468.1"/>
    </source>
</evidence>
<name>A0A0D2GZ87_9EURO</name>
<feature type="compositionally biased region" description="Low complexity" evidence="1">
    <location>
        <begin position="40"/>
        <end position="68"/>
    </location>
</feature>
<sequence>MASKFVVNAAFKARLLLRSPRQRDILPRTTLKPEYPTLQTLSSRSYSDSTSTPSPKPTGSPEGSQSSGSEHKRKNWFSPAAWDNVWSKVWTGVLAGGLATVDLNLTTYATRPIWGDWYQEFRRRAHKSRRESAIYDQLKKGPIFKEAIEYTIPRGVLVERIRHVITPKERSRLYPLIVGEHETGKTSLIKLAVNGMDEPKGVVYVNIPIRCGLEADVTREMQKSLGWDLDELIDPSERNYCGSFNNGIFGRSFARFFPSRYQVQEGVWESTANRLAKKLPELLDLFQDYAKDAADKGTAVVVFVSSEGQAPRRMAGRSSWSRRGNIIEIGDVSKEEALQYLKLRNIDGELAAQIYHLAGGRMIHLKFIVDTLEENGAFEAACQMMLNDAKRQLLSAEVYPACRYHKEGAMIIRELLKKGSISWDAFHGLVGIDTGNKLLEANIFAFHLNSQEITFQSTAMKRFCEEIRFSGKEMNKSDVVRRDKMQTRDMELLYQSWSQRHKSIQNDFGPSYTKPLHRWFLRKGSGAEQERIATGVTGVIAHACQRSGANIYQDTIQGNEQQLAHGRGIK</sequence>
<dbReference type="STRING" id="1442369.A0A0D2GZ87"/>
<dbReference type="SUPFAM" id="SSF52540">
    <property type="entry name" value="P-loop containing nucleoside triphosphate hydrolases"/>
    <property type="match status" value="1"/>
</dbReference>
<evidence type="ECO:0008006" key="4">
    <source>
        <dbReference type="Google" id="ProtNLM"/>
    </source>
</evidence>
<dbReference type="PANTHER" id="PTHR37096">
    <property type="entry name" value="YALI0E33429P"/>
    <property type="match status" value="1"/>
</dbReference>
<reference evidence="2 3" key="1">
    <citation type="submission" date="2015-01" db="EMBL/GenBank/DDBJ databases">
        <title>The Genome Sequence of Rhinocladiella mackenzie CBS 650.93.</title>
        <authorList>
            <consortium name="The Broad Institute Genomics Platform"/>
            <person name="Cuomo C."/>
            <person name="de Hoog S."/>
            <person name="Gorbushina A."/>
            <person name="Stielow B."/>
            <person name="Teixiera M."/>
            <person name="Abouelleil A."/>
            <person name="Chapman S.B."/>
            <person name="Priest M."/>
            <person name="Young S.K."/>
            <person name="Wortman J."/>
            <person name="Nusbaum C."/>
            <person name="Birren B."/>
        </authorList>
    </citation>
    <scope>NUCLEOTIDE SEQUENCE [LARGE SCALE GENOMIC DNA]</scope>
    <source>
        <strain evidence="2 3">CBS 650.93</strain>
    </source>
</reference>
<dbReference type="GeneID" id="25295091"/>
<dbReference type="InterPro" id="IPR027417">
    <property type="entry name" value="P-loop_NTPase"/>
</dbReference>